<proteinExistence type="predicted"/>
<reference evidence="2 3" key="1">
    <citation type="submission" date="2019-02" db="EMBL/GenBank/DDBJ databases">
        <title>Planctomycetal bacteria perform biofilm scaping via a novel small molecule.</title>
        <authorList>
            <person name="Jeske O."/>
            <person name="Boedeker C."/>
            <person name="Wiegand S."/>
            <person name="Breitling P."/>
            <person name="Kallscheuer N."/>
            <person name="Jogler M."/>
            <person name="Rohde M."/>
            <person name="Petersen J."/>
            <person name="Medema M.H."/>
            <person name="Surup F."/>
            <person name="Jogler C."/>
        </authorList>
    </citation>
    <scope>NUCLEOTIDE SEQUENCE [LARGE SCALE GENOMIC DNA]</scope>
    <source>
        <strain evidence="2 3">Mal15</strain>
    </source>
</reference>
<keyword evidence="3" id="KW-1185">Reference proteome</keyword>
<protein>
    <recommendedName>
        <fullName evidence="1">Phosphatidate phosphatase APP1 catalytic domain-containing protein</fullName>
    </recommendedName>
</protein>
<accession>A0A5B9MJS2</accession>
<dbReference type="EMBL" id="CP036264">
    <property type="protein sequence ID" value="QEG00221.1"/>
    <property type="molecule type" value="Genomic_DNA"/>
</dbReference>
<evidence type="ECO:0000313" key="2">
    <source>
        <dbReference type="EMBL" id="QEG00221.1"/>
    </source>
</evidence>
<dbReference type="RefSeq" id="WP_147869492.1">
    <property type="nucleotide sequence ID" value="NZ_CP036264.1"/>
</dbReference>
<dbReference type="Pfam" id="PF09949">
    <property type="entry name" value="APP1_cat"/>
    <property type="match status" value="1"/>
</dbReference>
<feature type="domain" description="Phosphatidate phosphatase APP1 catalytic" evidence="1">
    <location>
        <begin position="168"/>
        <end position="322"/>
    </location>
</feature>
<evidence type="ECO:0000313" key="3">
    <source>
        <dbReference type="Proteomes" id="UP000321353"/>
    </source>
</evidence>
<organism evidence="2 3">
    <name type="scientific">Stieleria maiorica</name>
    <dbReference type="NCBI Taxonomy" id="2795974"/>
    <lineage>
        <taxon>Bacteria</taxon>
        <taxon>Pseudomonadati</taxon>
        <taxon>Planctomycetota</taxon>
        <taxon>Planctomycetia</taxon>
        <taxon>Pirellulales</taxon>
        <taxon>Pirellulaceae</taxon>
        <taxon>Stieleria</taxon>
    </lineage>
</organism>
<name>A0A5B9MJS2_9BACT</name>
<dbReference type="PANTHER" id="PTHR28208:SF3">
    <property type="entry name" value="PHOSPHATIDATE PHOSPHATASE APP1"/>
    <property type="match status" value="1"/>
</dbReference>
<dbReference type="PANTHER" id="PTHR28208">
    <property type="entry name" value="PHOSPHATIDATE PHOSPHATASE APP1"/>
    <property type="match status" value="1"/>
</dbReference>
<sequence length="393" mass="43470">MATTPGSAWQRELKSWLARAASAADDLADAGIRRLRKRFGRAGIAQIQPYMGYASTDTAHLHGRILTNPPIDSDYHRDQWWENLGHTVQRFATNEVPGAEIEASFNGRRGTAVSDDEGYFHLTLPRPQDGDDVFWDVASFRILNPADAAQQPSRATCGVMAVPNDAAFGIISDVDDTILHTGATDIATMAKLTFFGNARTRAPLYGVAELYERLQSGGVECPANPIFYVSSSPWNLYDLLEDFLELNAIPRGPLLLRDLGFDENIFLKSGHDHKLDKARRLINTFDHLPFLLFGDSGQEDARLYAAAASEFPDRIAGIFIRDIDPDVVSDHNEKVDRYVRQAAEVGVPMYLVSDSSQAAEIAVEHGWLSRNCLDGIADATRRDRERPAGTVQP</sequence>
<dbReference type="AlphaFoldDB" id="A0A5B9MJS2"/>
<dbReference type="GO" id="GO:0008195">
    <property type="term" value="F:phosphatidate phosphatase activity"/>
    <property type="evidence" value="ECO:0007669"/>
    <property type="project" value="InterPro"/>
</dbReference>
<dbReference type="Proteomes" id="UP000321353">
    <property type="component" value="Chromosome"/>
</dbReference>
<dbReference type="KEGG" id="smam:Mal15_42910"/>
<gene>
    <name evidence="2" type="ORF">Mal15_42910</name>
</gene>
<dbReference type="InterPro" id="IPR019236">
    <property type="entry name" value="APP1_cat"/>
</dbReference>
<evidence type="ECO:0000259" key="1">
    <source>
        <dbReference type="Pfam" id="PF09949"/>
    </source>
</evidence>
<dbReference type="InterPro" id="IPR052935">
    <property type="entry name" value="Mg2+_PAP"/>
</dbReference>